<dbReference type="PROSITE" id="PS51257">
    <property type="entry name" value="PROKAR_LIPOPROTEIN"/>
    <property type="match status" value="1"/>
</dbReference>
<evidence type="ECO:0000313" key="4">
    <source>
        <dbReference type="Proteomes" id="UP000187191"/>
    </source>
</evidence>
<gene>
    <name evidence="3" type="ORF">A7J05_35820</name>
</gene>
<reference evidence="3 4" key="1">
    <citation type="submission" date="2016-05" db="EMBL/GenBank/DDBJ databases">
        <authorList>
            <person name="Gu J."/>
        </authorList>
    </citation>
    <scope>NUCLEOTIDE SEQUENCE [LARGE SCALE GENOMIC DNA]</scope>
    <source>
        <strain evidence="3 4">ACCC40021</strain>
    </source>
</reference>
<dbReference type="Gene3D" id="2.50.20.20">
    <property type="match status" value="1"/>
</dbReference>
<dbReference type="InterPro" id="IPR029046">
    <property type="entry name" value="LolA/LolB/LppX"/>
</dbReference>
<evidence type="ECO:0000256" key="2">
    <source>
        <dbReference type="SAM" id="SignalP"/>
    </source>
</evidence>
<feature type="signal peptide" evidence="2">
    <location>
        <begin position="1"/>
        <end position="21"/>
    </location>
</feature>
<proteinExistence type="predicted"/>
<feature type="compositionally biased region" description="Basic and acidic residues" evidence="1">
    <location>
        <begin position="44"/>
        <end position="53"/>
    </location>
</feature>
<feature type="compositionally biased region" description="Polar residues" evidence="1">
    <location>
        <begin position="54"/>
        <end position="63"/>
    </location>
</feature>
<protein>
    <recommendedName>
        <fullName evidence="5">LppX_LprAFG lipoprotein</fullName>
    </recommendedName>
</protein>
<dbReference type="SUPFAM" id="SSF89392">
    <property type="entry name" value="Prokaryotic lipoproteins and lipoprotein localization factors"/>
    <property type="match status" value="1"/>
</dbReference>
<feature type="chain" id="PRO_5046452993" description="LppX_LprAFG lipoprotein" evidence="2">
    <location>
        <begin position="22"/>
        <end position="297"/>
    </location>
</feature>
<keyword evidence="4" id="KW-1185">Reference proteome</keyword>
<evidence type="ECO:0000313" key="3">
    <source>
        <dbReference type="EMBL" id="APY91391.1"/>
    </source>
</evidence>
<evidence type="ECO:0008006" key="5">
    <source>
        <dbReference type="Google" id="ProtNLM"/>
    </source>
</evidence>
<accession>A0ABM6H5P4</accession>
<evidence type="ECO:0000256" key="1">
    <source>
        <dbReference type="SAM" id="MobiDB-lite"/>
    </source>
</evidence>
<feature type="region of interest" description="Disordered" evidence="1">
    <location>
        <begin position="29"/>
        <end position="72"/>
    </location>
</feature>
<keyword evidence="2" id="KW-0732">Signal</keyword>
<organism evidence="3 4">
    <name type="scientific">Streptomyces alfalfae</name>
    <dbReference type="NCBI Taxonomy" id="1642299"/>
    <lineage>
        <taxon>Bacteria</taxon>
        <taxon>Bacillati</taxon>
        <taxon>Actinomycetota</taxon>
        <taxon>Actinomycetes</taxon>
        <taxon>Kitasatosporales</taxon>
        <taxon>Streptomycetaceae</taxon>
        <taxon>Streptomyces</taxon>
    </lineage>
</organism>
<name>A0ABM6H5P4_9ACTN</name>
<dbReference type="EMBL" id="CP015588">
    <property type="protein sequence ID" value="APY91391.1"/>
    <property type="molecule type" value="Genomic_DNA"/>
</dbReference>
<sequence>MSRVSRLSRVTACGAAGVLLAAVVTGCGSNDGDGDGDGGSGGKDAARTKDKNPRQSPTQVVRTTNEKTSDAGSARVEVATTVSAKGESETVRGEGVMDFKGGESRMTLGQAGERLEQRVVDQALYQKPPKGDNSLPQGKTWMKVDLERLRASGGTTDSRISDPADSFAYSKFPSDQEVQEVGEERVRGVRTTHYRAAVDIDKLTKGNAEQKKQMREQVGDTLPMDLWIDDKGVLRRHQLTMSIQKPAEGETSGPAKAEVKIAMDFSDFGTEVNVEAPAASDTADVTTKLIEQDRQKA</sequence>
<dbReference type="Proteomes" id="UP000187191">
    <property type="component" value="Chromosome"/>
</dbReference>